<reference evidence="1 2" key="1">
    <citation type="submission" date="2018-08" db="EMBL/GenBank/DDBJ databases">
        <title>Pallidiluteibacterium maritimus gen. nov., sp. nov., isolated from coastal sediment.</title>
        <authorList>
            <person name="Zhou L.Y."/>
        </authorList>
    </citation>
    <scope>NUCLEOTIDE SEQUENCE [LARGE SCALE GENOMIC DNA]</scope>
    <source>
        <strain evidence="1 2">XSD2</strain>
    </source>
</reference>
<dbReference type="Proteomes" id="UP000265926">
    <property type="component" value="Unassembled WGS sequence"/>
</dbReference>
<accession>A0A399SUF3</accession>
<name>A0A399SUF3_9BACT</name>
<sequence>MEVAGNKLNMTRCQLALAGNKLTLTGKALSVLHIILSAVRGRMALLRDVMTPDHKRLPAVNRVLSLFLFY</sequence>
<gene>
    <name evidence="1" type="ORF">D1614_13520</name>
</gene>
<dbReference type="EMBL" id="QWGR01000007">
    <property type="protein sequence ID" value="RIJ47600.1"/>
    <property type="molecule type" value="Genomic_DNA"/>
</dbReference>
<keyword evidence="2" id="KW-1185">Reference proteome</keyword>
<dbReference type="AlphaFoldDB" id="A0A399SUF3"/>
<evidence type="ECO:0000313" key="2">
    <source>
        <dbReference type="Proteomes" id="UP000265926"/>
    </source>
</evidence>
<comment type="caution">
    <text evidence="1">The sequence shown here is derived from an EMBL/GenBank/DDBJ whole genome shotgun (WGS) entry which is preliminary data.</text>
</comment>
<organism evidence="1 2">
    <name type="scientific">Maribellus luteus</name>
    <dbReference type="NCBI Taxonomy" id="2305463"/>
    <lineage>
        <taxon>Bacteria</taxon>
        <taxon>Pseudomonadati</taxon>
        <taxon>Bacteroidota</taxon>
        <taxon>Bacteroidia</taxon>
        <taxon>Marinilabiliales</taxon>
        <taxon>Prolixibacteraceae</taxon>
        <taxon>Maribellus</taxon>
    </lineage>
</organism>
<evidence type="ECO:0000313" key="1">
    <source>
        <dbReference type="EMBL" id="RIJ47600.1"/>
    </source>
</evidence>
<protein>
    <submittedName>
        <fullName evidence="1">Uncharacterized protein</fullName>
    </submittedName>
</protein>
<proteinExistence type="predicted"/>